<comment type="caution">
    <text evidence="1">The sequence shown here is derived from an EMBL/GenBank/DDBJ whole genome shotgun (WGS) entry which is preliminary data.</text>
</comment>
<feature type="non-terminal residue" evidence="1">
    <location>
        <position position="364"/>
    </location>
</feature>
<reference evidence="1" key="1">
    <citation type="submission" date="2013-08" db="EMBL/GenBank/DDBJ databases">
        <authorList>
            <person name="Mendez C."/>
            <person name="Richter M."/>
            <person name="Ferrer M."/>
            <person name="Sanchez J."/>
        </authorList>
    </citation>
    <scope>NUCLEOTIDE SEQUENCE</scope>
</reference>
<gene>
    <name evidence="1" type="ORF">B1B_01371</name>
</gene>
<evidence type="ECO:0000313" key="1">
    <source>
        <dbReference type="EMBL" id="EQD76903.1"/>
    </source>
</evidence>
<accession>T1C7L0</accession>
<proteinExistence type="predicted"/>
<name>T1C7L0_9ZZZZ</name>
<dbReference type="EMBL" id="AUZY01000946">
    <property type="protein sequence ID" value="EQD76903.1"/>
    <property type="molecule type" value="Genomic_DNA"/>
</dbReference>
<sequence length="364" mass="41268">MTHRVYKTVGRLRYAYDYESYYDPRLHRSRQRMVRYLGRCDENGAILAPAKTTVDHVHSCFEVGPLALFYAAAQELDLRDRFEAMLGVDRTTASLLLTLSLNQIAGREPISRLAEWTVRSPLMTWEGLAPAAVTHEAFQTALMTLCRPAPGGFDNPGLELQHRLTEDWRHGSREPATAYYDITKQPYYGTECPYAALGHDGEGNLSNVVGFGLVISRDHHHPVLCRPLLGSKNDTLSVRDTVNQLKDFGFERLTLVMDRGMVSEENLKMVTEAGYEQVGIVRGWNEAAWKYVTQWPREALEQPRFVVSRSNGEVAYCRGWTASLYGRKSMRVAVVLNPWRADQEQGSRDLAIKELTEGKVPTER</sequence>
<organism evidence="1">
    <name type="scientific">mine drainage metagenome</name>
    <dbReference type="NCBI Taxonomy" id="410659"/>
    <lineage>
        <taxon>unclassified sequences</taxon>
        <taxon>metagenomes</taxon>
        <taxon>ecological metagenomes</taxon>
    </lineage>
</organism>
<protein>
    <submittedName>
        <fullName evidence="1">Transposase (IS4)</fullName>
    </submittedName>
</protein>
<dbReference type="AlphaFoldDB" id="T1C7L0"/>
<reference evidence="1" key="2">
    <citation type="journal article" date="2014" name="ISME J.">
        <title>Microbial stratification in low pH oxic and suboxic macroscopic growths along an acid mine drainage.</title>
        <authorList>
            <person name="Mendez-Garcia C."/>
            <person name="Mesa V."/>
            <person name="Sprenger R.R."/>
            <person name="Richter M."/>
            <person name="Diez M.S."/>
            <person name="Solano J."/>
            <person name="Bargiela R."/>
            <person name="Golyshina O.V."/>
            <person name="Manteca A."/>
            <person name="Ramos J.L."/>
            <person name="Gallego J.R."/>
            <person name="Llorente I."/>
            <person name="Martins Dos Santos V.A."/>
            <person name="Jensen O.N."/>
            <person name="Pelaez A.I."/>
            <person name="Sanchez J."/>
            <person name="Ferrer M."/>
        </authorList>
    </citation>
    <scope>NUCLEOTIDE SEQUENCE</scope>
</reference>